<keyword evidence="8 10" id="KW-0012">Acyltransferase</keyword>
<feature type="domain" description="Peripheral subunit-binding (PSBD)" evidence="13">
    <location>
        <begin position="153"/>
        <end position="190"/>
    </location>
</feature>
<dbReference type="EC" id="2.3.1.-" evidence="10"/>
<feature type="region of interest" description="Disordered" evidence="11">
    <location>
        <begin position="100"/>
        <end position="155"/>
    </location>
</feature>
<comment type="similarity">
    <text evidence="3 10">Belongs to the 2-oxoacid dehydrogenase family.</text>
</comment>
<dbReference type="InterPro" id="IPR000089">
    <property type="entry name" value="Biotin_lipoyl"/>
</dbReference>
<dbReference type="FunFam" id="2.40.50.100:FF:000013">
    <property type="entry name" value="Dihydrolipoamide acetyltransferase component of pyruvate dehydrogenase complex"/>
    <property type="match status" value="1"/>
</dbReference>
<dbReference type="InterPro" id="IPR003016">
    <property type="entry name" value="2-oxoA_DH_lipoyl-BS"/>
</dbReference>
<evidence type="ECO:0000259" key="13">
    <source>
        <dbReference type="PROSITE" id="PS51826"/>
    </source>
</evidence>
<dbReference type="PROSITE" id="PS51826">
    <property type="entry name" value="PSBD"/>
    <property type="match status" value="1"/>
</dbReference>
<keyword evidence="7" id="KW-0496">Mitochondrion</keyword>
<evidence type="ECO:0000256" key="4">
    <source>
        <dbReference type="ARBA" id="ARBA00022679"/>
    </source>
</evidence>
<dbReference type="GO" id="GO:0005829">
    <property type="term" value="C:cytosol"/>
    <property type="evidence" value="ECO:0007669"/>
    <property type="project" value="UniProtKB-ARBA"/>
</dbReference>
<name>A0A192ZI97_9EUKA</name>
<reference evidence="14" key="1">
    <citation type="journal article" date="2016" name="Mol. Biol. Evol.">
        <title>Novel hydrogenosomes in the microaerophilic jakobid Stygiella incarcerata.</title>
        <authorList>
            <person name="Leger M.M."/>
            <person name="Eme L."/>
            <person name="Hug L.A."/>
            <person name="Roger A.J."/>
        </authorList>
    </citation>
    <scope>NUCLEOTIDE SEQUENCE</scope>
</reference>
<dbReference type="InterPro" id="IPR050743">
    <property type="entry name" value="2-oxoacid_DH_E2_comp"/>
</dbReference>
<dbReference type="SUPFAM" id="SSF47005">
    <property type="entry name" value="Peripheral subunit-binding domain of 2-oxo acid dehydrogenase complex"/>
    <property type="match status" value="1"/>
</dbReference>
<dbReference type="FunFam" id="3.30.559.10:FF:000007">
    <property type="entry name" value="Dihydrolipoamide acetyltransferase component of pyruvate dehydrogenase complex"/>
    <property type="match status" value="1"/>
</dbReference>
<dbReference type="AlphaFoldDB" id="A0A192ZI97"/>
<dbReference type="PANTHER" id="PTHR43178:SF5">
    <property type="entry name" value="LIPOAMIDE ACYLTRANSFERASE COMPONENT OF BRANCHED-CHAIN ALPHA-KETO ACID DEHYDROGENASE COMPLEX, MITOCHONDRIAL"/>
    <property type="match status" value="1"/>
</dbReference>
<keyword evidence="4 10" id="KW-0808">Transferase</keyword>
<evidence type="ECO:0000259" key="12">
    <source>
        <dbReference type="PROSITE" id="PS50968"/>
    </source>
</evidence>
<dbReference type="InterPro" id="IPR023213">
    <property type="entry name" value="CAT-like_dom_sf"/>
</dbReference>
<evidence type="ECO:0000256" key="5">
    <source>
        <dbReference type="ARBA" id="ARBA00022823"/>
    </source>
</evidence>
<dbReference type="Gene3D" id="4.10.320.10">
    <property type="entry name" value="E3-binding domain"/>
    <property type="match status" value="1"/>
</dbReference>
<dbReference type="InterPro" id="IPR001078">
    <property type="entry name" value="2-oxoacid_DH_actylTfrase"/>
</dbReference>
<dbReference type="PROSITE" id="PS00189">
    <property type="entry name" value="LIPOYL"/>
    <property type="match status" value="1"/>
</dbReference>
<dbReference type="PROSITE" id="PS50968">
    <property type="entry name" value="BIOTINYL_LIPOYL"/>
    <property type="match status" value="1"/>
</dbReference>
<feature type="compositionally biased region" description="Low complexity" evidence="11">
    <location>
        <begin position="222"/>
        <end position="234"/>
    </location>
</feature>
<dbReference type="Pfam" id="PF02817">
    <property type="entry name" value="E3_binding"/>
    <property type="match status" value="1"/>
</dbReference>
<dbReference type="GO" id="GO:0043754">
    <property type="term" value="F:dihydrolipoamide branched chain acyltransferase activity"/>
    <property type="evidence" value="ECO:0007669"/>
    <property type="project" value="UniProtKB-EC"/>
</dbReference>
<dbReference type="Pfam" id="PF00198">
    <property type="entry name" value="2-oxoacid_dh"/>
    <property type="match status" value="1"/>
</dbReference>
<dbReference type="InterPro" id="IPR004167">
    <property type="entry name" value="PSBD"/>
</dbReference>
<evidence type="ECO:0000256" key="7">
    <source>
        <dbReference type="ARBA" id="ARBA00023128"/>
    </source>
</evidence>
<accession>A0A192ZI97</accession>
<evidence type="ECO:0000256" key="2">
    <source>
        <dbReference type="ARBA" id="ARBA00004305"/>
    </source>
</evidence>
<feature type="region of interest" description="Disordered" evidence="11">
    <location>
        <begin position="197"/>
        <end position="239"/>
    </location>
</feature>
<dbReference type="InterPro" id="IPR036625">
    <property type="entry name" value="E3-bd_dom_sf"/>
</dbReference>
<evidence type="ECO:0000313" key="14">
    <source>
        <dbReference type="EMBL" id="ANM86809.1"/>
    </source>
</evidence>
<dbReference type="PANTHER" id="PTHR43178">
    <property type="entry name" value="DIHYDROLIPOAMIDE ACETYLTRANSFERASE COMPONENT OF PYRUVATE DEHYDROGENASE COMPLEX"/>
    <property type="match status" value="1"/>
</dbReference>
<keyword evidence="6" id="KW-0809">Transit peptide</keyword>
<dbReference type="Gene3D" id="3.30.559.10">
    <property type="entry name" value="Chloramphenicol acetyltransferase-like domain"/>
    <property type="match status" value="1"/>
</dbReference>
<dbReference type="EMBL" id="KT984589">
    <property type="protein sequence ID" value="ANM86809.1"/>
    <property type="molecule type" value="mRNA"/>
</dbReference>
<evidence type="ECO:0000256" key="11">
    <source>
        <dbReference type="SAM" id="MobiDB-lite"/>
    </source>
</evidence>
<dbReference type="InterPro" id="IPR011053">
    <property type="entry name" value="Single_hybrid_motif"/>
</dbReference>
<organism evidence="14">
    <name type="scientific">Stygiella incarcerata</name>
    <dbReference type="NCBI Taxonomy" id="1712417"/>
    <lineage>
        <taxon>Eukaryota</taxon>
        <taxon>Discoba</taxon>
        <taxon>Jakobida</taxon>
        <taxon>Andalucina</taxon>
        <taxon>Stygiellidae</taxon>
        <taxon>Stygiella</taxon>
    </lineage>
</organism>
<evidence type="ECO:0000256" key="10">
    <source>
        <dbReference type="RuleBase" id="RU003423"/>
    </source>
</evidence>
<dbReference type="SUPFAM" id="SSF52777">
    <property type="entry name" value="CoA-dependent acyltransferases"/>
    <property type="match status" value="1"/>
</dbReference>
<evidence type="ECO:0000256" key="6">
    <source>
        <dbReference type="ARBA" id="ARBA00022946"/>
    </source>
</evidence>
<comment type="subcellular location">
    <subcellularLocation>
        <location evidence="2">Mitochondrion matrix</location>
    </subcellularLocation>
</comment>
<evidence type="ECO:0000256" key="1">
    <source>
        <dbReference type="ARBA" id="ARBA00001938"/>
    </source>
</evidence>
<sequence>MLSRVHLIPQMLGSLKPLYRAFLSLKPFILADIGEGIKEVEVLQWFVKPGDKVEQFDPLCEVQSDKATVEITSRFDGTVTKLHYGKGDVALVGKPMCDIESHEESDAEKEETKKEAGTNESLSAGDKVVSSEPSEPSEPSVSSTVSQTSEKVLSTPAVRHLAKEHGIDLHHVHGSGKDHRVLKSDLLSYLDGMAHDGKKSSGPSAVLKQSEASEPAVPPPLGSSSSGSPSAFVRSSDDEEVPVRGLKRTMIKAMQASLAIPHFWVAEEIRMDKFKVFKKQLQDMIAKHGVSHLTYMPLFIKIASLALEEHPILNASLSQDLSTVRYHKHHNIGFAVDGSEGLIVPKIKNVESLSIVDISKEMERLVEQARIGKLSADDLSGGTFSLSNVGPIGGIYGGPVIVPPEVAIAALGRVRRLPRFDENGNVHAEEILPISVSADHRIIDGATLVRFINTFKEMVENPMSIMLHLH</sequence>
<feature type="compositionally biased region" description="Basic and acidic residues" evidence="11">
    <location>
        <begin position="100"/>
        <end position="117"/>
    </location>
</feature>
<feature type="compositionally biased region" description="Low complexity" evidence="11">
    <location>
        <begin position="128"/>
        <end position="150"/>
    </location>
</feature>
<evidence type="ECO:0000256" key="3">
    <source>
        <dbReference type="ARBA" id="ARBA00007317"/>
    </source>
</evidence>
<dbReference type="GO" id="GO:0005759">
    <property type="term" value="C:mitochondrial matrix"/>
    <property type="evidence" value="ECO:0007669"/>
    <property type="project" value="UniProtKB-SubCell"/>
</dbReference>
<keyword evidence="5 10" id="KW-0450">Lipoyl</keyword>
<feature type="domain" description="Lipoyl-binding" evidence="12">
    <location>
        <begin position="25"/>
        <end position="100"/>
    </location>
</feature>
<evidence type="ECO:0000256" key="8">
    <source>
        <dbReference type="ARBA" id="ARBA00023315"/>
    </source>
</evidence>
<dbReference type="GO" id="GO:0031405">
    <property type="term" value="F:lipoic acid binding"/>
    <property type="evidence" value="ECO:0007669"/>
    <property type="project" value="TreeGrafter"/>
</dbReference>
<dbReference type="Pfam" id="PF00364">
    <property type="entry name" value="Biotin_lipoyl"/>
    <property type="match status" value="1"/>
</dbReference>
<comment type="cofactor">
    <cofactor evidence="1 10">
        <name>(R)-lipoate</name>
        <dbReference type="ChEBI" id="CHEBI:83088"/>
    </cofactor>
</comment>
<dbReference type="CDD" id="cd06849">
    <property type="entry name" value="lipoyl_domain"/>
    <property type="match status" value="1"/>
</dbReference>
<proteinExistence type="evidence at transcript level"/>
<dbReference type="FunFam" id="4.10.320.10:FF:000002">
    <property type="entry name" value="Dihydrolipoamide acetyltransferase component of pyruvate dehydrogenase complex"/>
    <property type="match status" value="1"/>
</dbReference>
<dbReference type="GO" id="GO:0016407">
    <property type="term" value="F:acetyltransferase activity"/>
    <property type="evidence" value="ECO:0007669"/>
    <property type="project" value="TreeGrafter"/>
</dbReference>
<evidence type="ECO:0000256" key="9">
    <source>
        <dbReference type="ARBA" id="ARBA00051775"/>
    </source>
</evidence>
<dbReference type="SUPFAM" id="SSF51230">
    <property type="entry name" value="Single hybrid motif"/>
    <property type="match status" value="1"/>
</dbReference>
<gene>
    <name evidence="14" type="primary">BAKDH2</name>
</gene>
<comment type="catalytic activity">
    <reaction evidence="9">
        <text>N(6)-[(R)-dihydrolipoyl]-L-lysyl-[protein] + 2-methylpropanoyl-CoA = N(6)-[(R)-S(8)-2-methylpropanoyldihydrolipoyl]-L-lysyl-[protein] + CoA</text>
        <dbReference type="Rhea" id="RHEA:18865"/>
        <dbReference type="Rhea" id="RHEA-COMP:10475"/>
        <dbReference type="Rhea" id="RHEA-COMP:10497"/>
        <dbReference type="ChEBI" id="CHEBI:57287"/>
        <dbReference type="ChEBI" id="CHEBI:57338"/>
        <dbReference type="ChEBI" id="CHEBI:83100"/>
        <dbReference type="ChEBI" id="CHEBI:83142"/>
        <dbReference type="EC" id="2.3.1.168"/>
    </reaction>
    <physiologicalReaction direction="left-to-right" evidence="9">
        <dbReference type="Rhea" id="RHEA:18866"/>
    </physiologicalReaction>
</comment>
<dbReference type="Gene3D" id="2.40.50.100">
    <property type="match status" value="1"/>
</dbReference>
<protein>
    <recommendedName>
        <fullName evidence="10">Dihydrolipoamide acetyltransferase component of pyruvate dehydrogenase complex</fullName>
        <ecNumber evidence="10">2.3.1.-</ecNumber>
    </recommendedName>
</protein>